<dbReference type="GO" id="GO:0016706">
    <property type="term" value="F:2-oxoglutarate-dependent dioxygenase activity"/>
    <property type="evidence" value="ECO:0007669"/>
    <property type="project" value="UniProtKB-ARBA"/>
</dbReference>
<dbReference type="PANTHER" id="PTHR20883:SF48">
    <property type="entry name" value="ECTOINE DIOXYGENASE"/>
    <property type="match status" value="1"/>
</dbReference>
<accession>A0A328UC05</accession>
<gene>
    <name evidence="1" type="ORF">DL346_08425</name>
</gene>
<sequence length="287" mass="32986">MNRNVTAKVKREQLIRDGYCVIENVLDDELLQGLRDATEKLIKKQTEEEIKAHRSMGSDIHIFKDPFFVKLILCPKALEALASLGFPNPKFTSGHIISKPPHSPRLFWHFDYAGWDDPGCFGETPQQLFLMYYLVDTTPYNGCLRVLPGSHRHDNPFHEELGEAHTLELRAGKNMDSSAFSSRPDEIDVPVKAGDLLIGDARLIHAAHANQSPERRTVITMWYFPDLEALSEREQAFYAGWGKTARMSEDLNEWPEHVRQLLEPMWPRYEGNAQPFAFNRIRPMRGE</sequence>
<dbReference type="Gene3D" id="2.60.120.620">
    <property type="entry name" value="q2cbj1_9rhob like domain"/>
    <property type="match status" value="1"/>
</dbReference>
<dbReference type="RefSeq" id="WP_112881558.1">
    <property type="nucleotide sequence ID" value="NZ_QLUW01000001.1"/>
</dbReference>
<reference evidence="1 2" key="1">
    <citation type="submission" date="2018-06" db="EMBL/GenBank/DDBJ databases">
        <title>Paenibacillus montanisoli sp. nov., isolated from mountain area soil.</title>
        <authorList>
            <person name="Wu M."/>
        </authorList>
    </citation>
    <scope>NUCLEOTIDE SEQUENCE [LARGE SCALE GENOMIC DNA]</scope>
    <source>
        <strain evidence="1 2">RA17</strain>
    </source>
</reference>
<dbReference type="InterPro" id="IPR008775">
    <property type="entry name" value="Phytyl_CoA_dOase-like"/>
</dbReference>
<dbReference type="Pfam" id="PF05721">
    <property type="entry name" value="PhyH"/>
    <property type="match status" value="1"/>
</dbReference>
<evidence type="ECO:0000313" key="1">
    <source>
        <dbReference type="EMBL" id="RAP78435.1"/>
    </source>
</evidence>
<proteinExistence type="predicted"/>
<organism evidence="1 2">
    <name type="scientific">Paenibacillus montanisoli</name>
    <dbReference type="NCBI Taxonomy" id="2081970"/>
    <lineage>
        <taxon>Bacteria</taxon>
        <taxon>Bacillati</taxon>
        <taxon>Bacillota</taxon>
        <taxon>Bacilli</taxon>
        <taxon>Bacillales</taxon>
        <taxon>Paenibacillaceae</taxon>
        <taxon>Paenibacillus</taxon>
    </lineage>
</organism>
<dbReference type="GO" id="GO:0005506">
    <property type="term" value="F:iron ion binding"/>
    <property type="evidence" value="ECO:0007669"/>
    <property type="project" value="UniProtKB-ARBA"/>
</dbReference>
<keyword evidence="2" id="KW-1185">Reference proteome</keyword>
<evidence type="ECO:0008006" key="3">
    <source>
        <dbReference type="Google" id="ProtNLM"/>
    </source>
</evidence>
<dbReference type="OrthoDB" id="7359449at2"/>
<comment type="caution">
    <text evidence="1">The sequence shown here is derived from an EMBL/GenBank/DDBJ whole genome shotgun (WGS) entry which is preliminary data.</text>
</comment>
<dbReference type="EMBL" id="QLUW01000001">
    <property type="protein sequence ID" value="RAP78435.1"/>
    <property type="molecule type" value="Genomic_DNA"/>
</dbReference>
<dbReference type="PANTHER" id="PTHR20883">
    <property type="entry name" value="PHYTANOYL-COA DIOXYGENASE DOMAIN CONTAINING 1"/>
    <property type="match status" value="1"/>
</dbReference>
<name>A0A328UC05_9BACL</name>
<protein>
    <recommendedName>
        <fullName evidence="3">Phytanoyl-CoA dioxygenase family protein</fullName>
    </recommendedName>
</protein>
<evidence type="ECO:0000313" key="2">
    <source>
        <dbReference type="Proteomes" id="UP000249260"/>
    </source>
</evidence>
<dbReference type="AlphaFoldDB" id="A0A328UC05"/>
<dbReference type="SUPFAM" id="SSF51197">
    <property type="entry name" value="Clavaminate synthase-like"/>
    <property type="match status" value="1"/>
</dbReference>
<dbReference type="Proteomes" id="UP000249260">
    <property type="component" value="Unassembled WGS sequence"/>
</dbReference>